<dbReference type="Pfam" id="PF00892">
    <property type="entry name" value="EamA"/>
    <property type="match status" value="2"/>
</dbReference>
<feature type="domain" description="EamA" evidence="7">
    <location>
        <begin position="148"/>
        <end position="281"/>
    </location>
</feature>
<organism evidence="8 9">
    <name type="scientific">Shinella kummerowiae</name>
    <dbReference type="NCBI Taxonomy" id="417745"/>
    <lineage>
        <taxon>Bacteria</taxon>
        <taxon>Pseudomonadati</taxon>
        <taxon>Pseudomonadota</taxon>
        <taxon>Alphaproteobacteria</taxon>
        <taxon>Hyphomicrobiales</taxon>
        <taxon>Rhizobiaceae</taxon>
        <taxon>Shinella</taxon>
    </lineage>
</organism>
<evidence type="ECO:0000259" key="7">
    <source>
        <dbReference type="Pfam" id="PF00892"/>
    </source>
</evidence>
<feature type="transmembrane region" description="Helical" evidence="6">
    <location>
        <begin position="214"/>
        <end position="232"/>
    </location>
</feature>
<keyword evidence="3 6" id="KW-0812">Transmembrane</keyword>
<keyword evidence="9" id="KW-1185">Reference proteome</keyword>
<evidence type="ECO:0000256" key="5">
    <source>
        <dbReference type="ARBA" id="ARBA00023136"/>
    </source>
</evidence>
<name>A0A6N8S749_9HYPH</name>
<accession>A0A6N8S749</accession>
<sequence>MTRVQANTLLLLAGAIWGAGFIAQSTAMETLGPIWFIGLRFAVATLVALPFALWEKAHADGPIRPNDIGGFILTGLALFAAAAFQQVGLLTTTVTNSGFLTGLYVVFTPILTVLLLRRRPHWVIWPAALLASFGIFLLSGGTFAALTLGDMLTIVCAVLWSVQMICVGVFSGRSGRPVALSLVQFSVCAVLGCAAGLLFEPISLAAIKGALPEILYAGFFSSGLAFIFQNVAQRYTTAPQAAIFLSSEALFAALFGVLLLGETISPAGYVGCAIIFVAMLAVELLPVLLRERHQGTPVEV</sequence>
<evidence type="ECO:0000256" key="4">
    <source>
        <dbReference type="ARBA" id="ARBA00022989"/>
    </source>
</evidence>
<dbReference type="EMBL" id="WUMK01000001">
    <property type="protein sequence ID" value="MXN44217.1"/>
    <property type="molecule type" value="Genomic_DNA"/>
</dbReference>
<feature type="transmembrane region" description="Helical" evidence="6">
    <location>
        <begin position="178"/>
        <end position="199"/>
    </location>
</feature>
<keyword evidence="2" id="KW-1003">Cell membrane</keyword>
<evidence type="ECO:0000313" key="9">
    <source>
        <dbReference type="Proteomes" id="UP000435802"/>
    </source>
</evidence>
<dbReference type="GO" id="GO:0005886">
    <property type="term" value="C:plasma membrane"/>
    <property type="evidence" value="ECO:0007669"/>
    <property type="project" value="UniProtKB-SubCell"/>
</dbReference>
<dbReference type="PANTHER" id="PTHR42920:SF5">
    <property type="entry name" value="EAMA DOMAIN-CONTAINING PROTEIN"/>
    <property type="match status" value="1"/>
</dbReference>
<keyword evidence="4 6" id="KW-1133">Transmembrane helix</keyword>
<dbReference type="RefSeq" id="WP_160857179.1">
    <property type="nucleotide sequence ID" value="NZ_WUMK01000001.1"/>
</dbReference>
<dbReference type="Proteomes" id="UP000435802">
    <property type="component" value="Unassembled WGS sequence"/>
</dbReference>
<evidence type="ECO:0000256" key="2">
    <source>
        <dbReference type="ARBA" id="ARBA00022475"/>
    </source>
</evidence>
<feature type="transmembrane region" description="Helical" evidence="6">
    <location>
        <begin position="267"/>
        <end position="289"/>
    </location>
</feature>
<dbReference type="SUPFAM" id="SSF103481">
    <property type="entry name" value="Multidrug resistance efflux transporter EmrE"/>
    <property type="match status" value="2"/>
</dbReference>
<feature type="transmembrane region" description="Helical" evidence="6">
    <location>
        <begin position="66"/>
        <end position="85"/>
    </location>
</feature>
<feature type="transmembrane region" description="Helical" evidence="6">
    <location>
        <begin position="241"/>
        <end position="261"/>
    </location>
</feature>
<evidence type="ECO:0000256" key="6">
    <source>
        <dbReference type="SAM" id="Phobius"/>
    </source>
</evidence>
<evidence type="ECO:0000256" key="1">
    <source>
        <dbReference type="ARBA" id="ARBA00004651"/>
    </source>
</evidence>
<proteinExistence type="predicted"/>
<comment type="caution">
    <text evidence="8">The sequence shown here is derived from an EMBL/GenBank/DDBJ whole genome shotgun (WGS) entry which is preliminary data.</text>
</comment>
<dbReference type="InterPro" id="IPR051258">
    <property type="entry name" value="Diverse_Substrate_Transporter"/>
</dbReference>
<evidence type="ECO:0000313" key="8">
    <source>
        <dbReference type="EMBL" id="MXN44217.1"/>
    </source>
</evidence>
<reference evidence="8 9" key="1">
    <citation type="submission" date="2019-12" db="EMBL/GenBank/DDBJ databases">
        <title>Shinella kummerowiae sp. nov., a symbiotic bacterium isolated from root nodules of the herbal legume Kummerowia stipulacea.</title>
        <authorList>
            <person name="Gao J."/>
        </authorList>
    </citation>
    <scope>NUCLEOTIDE SEQUENCE [LARGE SCALE GENOMIC DNA]</scope>
    <source>
        <strain evidence="8 9">CCBAU 25048</strain>
    </source>
</reference>
<comment type="subcellular location">
    <subcellularLocation>
        <location evidence="1">Cell membrane</location>
        <topology evidence="1">Multi-pass membrane protein</topology>
    </subcellularLocation>
</comment>
<gene>
    <name evidence="8" type="ORF">GR138_03385</name>
</gene>
<dbReference type="PANTHER" id="PTHR42920">
    <property type="entry name" value="OS03G0707200 PROTEIN-RELATED"/>
    <property type="match status" value="1"/>
</dbReference>
<dbReference type="AlphaFoldDB" id="A0A6N8S749"/>
<feature type="transmembrane region" description="Helical" evidence="6">
    <location>
        <begin position="33"/>
        <end position="54"/>
    </location>
</feature>
<dbReference type="OrthoDB" id="9804865at2"/>
<feature type="transmembrane region" description="Helical" evidence="6">
    <location>
        <begin position="123"/>
        <end position="145"/>
    </location>
</feature>
<dbReference type="InterPro" id="IPR000620">
    <property type="entry name" value="EamA_dom"/>
</dbReference>
<keyword evidence="5 6" id="KW-0472">Membrane</keyword>
<feature type="domain" description="EamA" evidence="7">
    <location>
        <begin position="8"/>
        <end position="139"/>
    </location>
</feature>
<evidence type="ECO:0000256" key="3">
    <source>
        <dbReference type="ARBA" id="ARBA00022692"/>
    </source>
</evidence>
<feature type="transmembrane region" description="Helical" evidence="6">
    <location>
        <begin position="151"/>
        <end position="171"/>
    </location>
</feature>
<feature type="transmembrane region" description="Helical" evidence="6">
    <location>
        <begin position="97"/>
        <end position="116"/>
    </location>
</feature>
<dbReference type="InterPro" id="IPR037185">
    <property type="entry name" value="EmrE-like"/>
</dbReference>
<protein>
    <submittedName>
        <fullName evidence="8">EamA family transporter</fullName>
    </submittedName>
</protein>